<feature type="transmembrane region" description="Helical" evidence="1">
    <location>
        <begin position="142"/>
        <end position="162"/>
    </location>
</feature>
<dbReference type="SUPFAM" id="SSF52343">
    <property type="entry name" value="Ferredoxin reductase-like, C-terminal NADP-linked domain"/>
    <property type="match status" value="1"/>
</dbReference>
<organism evidence="2 3">
    <name type="scientific">Rotaria magnacalcarata</name>
    <dbReference type="NCBI Taxonomy" id="392030"/>
    <lineage>
        <taxon>Eukaryota</taxon>
        <taxon>Metazoa</taxon>
        <taxon>Spiralia</taxon>
        <taxon>Gnathifera</taxon>
        <taxon>Rotifera</taxon>
        <taxon>Eurotatoria</taxon>
        <taxon>Bdelloidea</taxon>
        <taxon>Philodinida</taxon>
        <taxon>Philodinidae</taxon>
        <taxon>Rotaria</taxon>
    </lineage>
</organism>
<gene>
    <name evidence="2" type="ORF">GIL414_LOCUS3696</name>
</gene>
<protein>
    <submittedName>
        <fullName evidence="2">Uncharacterized protein</fullName>
    </submittedName>
</protein>
<feature type="transmembrane region" description="Helical" evidence="1">
    <location>
        <begin position="272"/>
        <end position="291"/>
    </location>
</feature>
<name>A0A8S2KC25_9BILA</name>
<dbReference type="EMBL" id="CAJOBJ010000830">
    <property type="protein sequence ID" value="CAF3846279.1"/>
    <property type="molecule type" value="Genomic_DNA"/>
</dbReference>
<dbReference type="InterPro" id="IPR039261">
    <property type="entry name" value="FNR_nucleotide-bd"/>
</dbReference>
<dbReference type="Proteomes" id="UP000681720">
    <property type="component" value="Unassembled WGS sequence"/>
</dbReference>
<evidence type="ECO:0000313" key="2">
    <source>
        <dbReference type="EMBL" id="CAF3846279.1"/>
    </source>
</evidence>
<accession>A0A8S2KC25</accession>
<dbReference type="AlphaFoldDB" id="A0A8S2KC25"/>
<proteinExistence type="predicted"/>
<dbReference type="PANTHER" id="PTHR33927">
    <property type="entry name" value="TRANSMEMBRANE PROTEIN"/>
    <property type="match status" value="1"/>
</dbReference>
<dbReference type="Gene3D" id="3.40.50.80">
    <property type="entry name" value="Nucleotide-binding domain of ferredoxin-NADP reductase (FNR) module"/>
    <property type="match status" value="1"/>
</dbReference>
<feature type="transmembrane region" description="Helical" evidence="1">
    <location>
        <begin position="174"/>
        <end position="199"/>
    </location>
</feature>
<evidence type="ECO:0000313" key="3">
    <source>
        <dbReference type="Proteomes" id="UP000681720"/>
    </source>
</evidence>
<dbReference type="PANTHER" id="PTHR33927:SF1">
    <property type="entry name" value="TRANSMEMBRANE PROTEIN"/>
    <property type="match status" value="1"/>
</dbReference>
<keyword evidence="1" id="KW-0812">Transmembrane</keyword>
<comment type="caution">
    <text evidence="2">The sequence shown here is derived from an EMBL/GenBank/DDBJ whole genome shotgun (WGS) entry which is preliminary data.</text>
</comment>
<dbReference type="InterPro" id="IPR052979">
    <property type="entry name" value="Adenylate-forming_domain"/>
</dbReference>
<sequence length="418" mass="47851">MNWLKNYNCSTLLRASYLEKFRRAISHEPVTPTKRERFMSDNIIVSFPMDEKIPKTSENSSSDDVFASSNNEVRITVEEHSITSSTRKMHPIKAWYRHTIPDSITCHQAWLVIHISVTIALCVLYFTHIIHISGGTISICELLFGVLVRNEIFIALLHRIVALVPCFKYELNRMLHCIGGLHVSSAICAFLWLLISLIFELHGLGARITGGIISFLIVFISLTAIPIVRRRFHNIFEHIHRYAGWTTLIILVIHVIFLQLDKFDSFSTETLFNAPVLILVVIVIIIFLPWICIRLGFMYSIHAYRKVLIVCTGAGIAPALPYIKDSLPTTHVHLLWIGKQHQRIYGDYVWNLVQKTYPHFTLHDTSVSGRPGVQLVEDHFWKTESEAVFVVSNEKFTVEVANALWRKDIPCFGALFDS</sequence>
<keyword evidence="1" id="KW-0472">Membrane</keyword>
<feature type="transmembrane region" description="Helical" evidence="1">
    <location>
        <begin position="109"/>
        <end position="130"/>
    </location>
</feature>
<feature type="transmembrane region" description="Helical" evidence="1">
    <location>
        <begin position="205"/>
        <end position="227"/>
    </location>
</feature>
<feature type="transmembrane region" description="Helical" evidence="1">
    <location>
        <begin position="239"/>
        <end position="260"/>
    </location>
</feature>
<reference evidence="2" key="1">
    <citation type="submission" date="2021-02" db="EMBL/GenBank/DDBJ databases">
        <authorList>
            <person name="Nowell W R."/>
        </authorList>
    </citation>
    <scope>NUCLEOTIDE SEQUENCE</scope>
</reference>
<keyword evidence="1" id="KW-1133">Transmembrane helix</keyword>
<evidence type="ECO:0000256" key="1">
    <source>
        <dbReference type="SAM" id="Phobius"/>
    </source>
</evidence>